<gene>
    <name evidence="1" type="ORF">AVEN_663_1</name>
</gene>
<keyword evidence="2" id="KW-1185">Reference proteome</keyword>
<proteinExistence type="predicted"/>
<reference evidence="1 2" key="1">
    <citation type="journal article" date="2019" name="Sci. Rep.">
        <title>Orb-weaving spider Araneus ventricosus genome elucidates the spidroin gene catalogue.</title>
        <authorList>
            <person name="Kono N."/>
            <person name="Nakamura H."/>
            <person name="Ohtoshi R."/>
            <person name="Moran D.A.P."/>
            <person name="Shinohara A."/>
            <person name="Yoshida Y."/>
            <person name="Fujiwara M."/>
            <person name="Mori M."/>
            <person name="Tomita M."/>
            <person name="Arakawa K."/>
        </authorList>
    </citation>
    <scope>NUCLEOTIDE SEQUENCE [LARGE SCALE GENOMIC DNA]</scope>
</reference>
<dbReference type="Proteomes" id="UP000499080">
    <property type="component" value="Unassembled WGS sequence"/>
</dbReference>
<dbReference type="EMBL" id="BGPR01000114">
    <property type="protein sequence ID" value="GBL95708.1"/>
    <property type="molecule type" value="Genomic_DNA"/>
</dbReference>
<comment type="caution">
    <text evidence="1">The sequence shown here is derived from an EMBL/GenBank/DDBJ whole genome shotgun (WGS) entry which is preliminary data.</text>
</comment>
<sequence length="111" mass="13123">MCMIRLINLKDREVSTIETCENYKARTILRDERFANIWSAGTDEACGSTREFRELLAMNKILSANRKRFVVRVGKSSSVVRRFPRTSFELARSNLSRIPRRFQSYWLTDKR</sequence>
<evidence type="ECO:0000313" key="2">
    <source>
        <dbReference type="Proteomes" id="UP000499080"/>
    </source>
</evidence>
<organism evidence="1 2">
    <name type="scientific">Araneus ventricosus</name>
    <name type="common">Orbweaver spider</name>
    <name type="synonym">Epeira ventricosa</name>
    <dbReference type="NCBI Taxonomy" id="182803"/>
    <lineage>
        <taxon>Eukaryota</taxon>
        <taxon>Metazoa</taxon>
        <taxon>Ecdysozoa</taxon>
        <taxon>Arthropoda</taxon>
        <taxon>Chelicerata</taxon>
        <taxon>Arachnida</taxon>
        <taxon>Araneae</taxon>
        <taxon>Araneomorphae</taxon>
        <taxon>Entelegynae</taxon>
        <taxon>Araneoidea</taxon>
        <taxon>Araneidae</taxon>
        <taxon>Araneus</taxon>
    </lineage>
</organism>
<evidence type="ECO:0000313" key="1">
    <source>
        <dbReference type="EMBL" id="GBL95708.1"/>
    </source>
</evidence>
<protein>
    <submittedName>
        <fullName evidence="1">Uncharacterized protein</fullName>
    </submittedName>
</protein>
<dbReference type="AlphaFoldDB" id="A0A4Y2BUE8"/>
<accession>A0A4Y2BUE8</accession>
<name>A0A4Y2BUE8_ARAVE</name>